<dbReference type="AlphaFoldDB" id="A0AAN8XDP0"/>
<evidence type="ECO:0000313" key="4">
    <source>
        <dbReference type="EMBL" id="KAK7077180.1"/>
    </source>
</evidence>
<evidence type="ECO:0000256" key="1">
    <source>
        <dbReference type="ARBA" id="ARBA00023242"/>
    </source>
</evidence>
<dbReference type="Gene3D" id="3.30.710.10">
    <property type="entry name" value="Potassium Channel Kv1.1, Chain A"/>
    <property type="match status" value="1"/>
</dbReference>
<comment type="caution">
    <text evidence="4">The sequence shown here is derived from an EMBL/GenBank/DDBJ whole genome shotgun (WGS) entry which is preliminary data.</text>
</comment>
<gene>
    <name evidence="4" type="ORF">SK128_018610</name>
</gene>
<dbReference type="GO" id="GO:0006357">
    <property type="term" value="P:regulation of transcription by RNA polymerase II"/>
    <property type="evidence" value="ECO:0007669"/>
    <property type="project" value="TreeGrafter"/>
</dbReference>
<proteinExistence type="predicted"/>
<feature type="region of interest" description="Disordered" evidence="2">
    <location>
        <begin position="206"/>
        <end position="234"/>
    </location>
</feature>
<sequence length="439" mass="49653">MEGELLCLKWRDHGTTLFRMLSSVRRKEVYCDATIACGGRFYPVHKFVLSTCSEYFEQMFEIGEQKNLMIVLTDIGNVELETLLDYMYFGEVNVLQSELTTFMRAAEQLRIKGLGAPSETFSEEGQREKRKSCEYESDWDMKRRRLSDEASYLSSRSTDAIDTSDNSFQYKDVSVSPTYKNQLDTVPKTKITTVKLSSNQVVSQTYRVNESPKEATSPLSSTTHSSLPEVNRKGPLVDNEKVSQIKFETCNIKDEPEEWHQSEMSGSESIFSSPDNNTSLMPHGSNVVPVSSSGSFESSADSVMPSEPLDCTPHSLPGPSTLTAAQSWDQQCVPVPLQYRGYNQRKTGRPISDIWNHYRTEKINGKTYVICSYCTVQKYGYPNATKMKIHTVKCKHSPENVKEQYKKELADIMAKNEANKLQYMRSLSLGCESGGYSSK</sequence>
<reference evidence="4 5" key="1">
    <citation type="submission" date="2023-11" db="EMBL/GenBank/DDBJ databases">
        <title>Halocaridina rubra genome assembly.</title>
        <authorList>
            <person name="Smith C."/>
        </authorList>
    </citation>
    <scope>NUCLEOTIDE SEQUENCE [LARGE SCALE GENOMIC DNA]</scope>
    <source>
        <strain evidence="4">EP-1</strain>
        <tissue evidence="4">Whole</tissue>
    </source>
</reference>
<dbReference type="CDD" id="cd18315">
    <property type="entry name" value="BTB_POZ_BAB-like"/>
    <property type="match status" value="1"/>
</dbReference>
<dbReference type="PROSITE" id="PS50097">
    <property type="entry name" value="BTB"/>
    <property type="match status" value="1"/>
</dbReference>
<dbReference type="InterPro" id="IPR000210">
    <property type="entry name" value="BTB/POZ_dom"/>
</dbReference>
<name>A0AAN8XDP0_HALRR</name>
<dbReference type="Proteomes" id="UP001381693">
    <property type="component" value="Unassembled WGS sequence"/>
</dbReference>
<feature type="compositionally biased region" description="Low complexity" evidence="2">
    <location>
        <begin position="216"/>
        <end position="228"/>
    </location>
</feature>
<keyword evidence="5" id="KW-1185">Reference proteome</keyword>
<dbReference type="SMART" id="SM00225">
    <property type="entry name" value="BTB"/>
    <property type="match status" value="1"/>
</dbReference>
<keyword evidence="1" id="KW-0539">Nucleus</keyword>
<dbReference type="GO" id="GO:0005634">
    <property type="term" value="C:nucleus"/>
    <property type="evidence" value="ECO:0007669"/>
    <property type="project" value="TreeGrafter"/>
</dbReference>
<dbReference type="PANTHER" id="PTHR23110:SF93">
    <property type="entry name" value="ZINC FINGER AND BTB DOMAIN-CONTAINING PROTEIN 14-LIKE PROTEIN"/>
    <property type="match status" value="1"/>
</dbReference>
<dbReference type="InterPro" id="IPR011333">
    <property type="entry name" value="SKP1/BTB/POZ_sf"/>
</dbReference>
<accession>A0AAN8XDP0</accession>
<evidence type="ECO:0000313" key="5">
    <source>
        <dbReference type="Proteomes" id="UP001381693"/>
    </source>
</evidence>
<dbReference type="EMBL" id="JAXCGZ010009462">
    <property type="protein sequence ID" value="KAK7077180.1"/>
    <property type="molecule type" value="Genomic_DNA"/>
</dbReference>
<protein>
    <recommendedName>
        <fullName evidence="3">BTB domain-containing protein</fullName>
    </recommendedName>
</protein>
<dbReference type="SUPFAM" id="SSF54695">
    <property type="entry name" value="POZ domain"/>
    <property type="match status" value="1"/>
</dbReference>
<evidence type="ECO:0000256" key="2">
    <source>
        <dbReference type="SAM" id="MobiDB-lite"/>
    </source>
</evidence>
<dbReference type="Pfam" id="PF00651">
    <property type="entry name" value="BTB"/>
    <property type="match status" value="1"/>
</dbReference>
<dbReference type="PANTHER" id="PTHR23110">
    <property type="entry name" value="BTB DOMAIN TRANSCRIPTION FACTOR"/>
    <property type="match status" value="1"/>
</dbReference>
<dbReference type="InterPro" id="IPR051095">
    <property type="entry name" value="Dros_DevTransReg"/>
</dbReference>
<organism evidence="4 5">
    <name type="scientific">Halocaridina rubra</name>
    <name type="common">Hawaiian red shrimp</name>
    <dbReference type="NCBI Taxonomy" id="373956"/>
    <lineage>
        <taxon>Eukaryota</taxon>
        <taxon>Metazoa</taxon>
        <taxon>Ecdysozoa</taxon>
        <taxon>Arthropoda</taxon>
        <taxon>Crustacea</taxon>
        <taxon>Multicrustacea</taxon>
        <taxon>Malacostraca</taxon>
        <taxon>Eumalacostraca</taxon>
        <taxon>Eucarida</taxon>
        <taxon>Decapoda</taxon>
        <taxon>Pleocyemata</taxon>
        <taxon>Caridea</taxon>
        <taxon>Atyoidea</taxon>
        <taxon>Atyidae</taxon>
        <taxon>Halocaridina</taxon>
    </lineage>
</organism>
<feature type="domain" description="BTB" evidence="3">
    <location>
        <begin position="31"/>
        <end position="96"/>
    </location>
</feature>
<evidence type="ECO:0000259" key="3">
    <source>
        <dbReference type="PROSITE" id="PS50097"/>
    </source>
</evidence>